<dbReference type="EMBL" id="JAHYIQ010000001">
    <property type="protein sequence ID" value="KAK1136614.1"/>
    <property type="molecule type" value="Genomic_DNA"/>
</dbReference>
<evidence type="ECO:0000313" key="1">
    <source>
        <dbReference type="EMBL" id="KAK1136614.1"/>
    </source>
</evidence>
<gene>
    <name evidence="1" type="ORF">K0M31_001160</name>
</gene>
<organism evidence="1 2">
    <name type="scientific">Melipona bicolor</name>
    <dbReference type="NCBI Taxonomy" id="60889"/>
    <lineage>
        <taxon>Eukaryota</taxon>
        <taxon>Metazoa</taxon>
        <taxon>Ecdysozoa</taxon>
        <taxon>Arthropoda</taxon>
        <taxon>Hexapoda</taxon>
        <taxon>Insecta</taxon>
        <taxon>Pterygota</taxon>
        <taxon>Neoptera</taxon>
        <taxon>Endopterygota</taxon>
        <taxon>Hymenoptera</taxon>
        <taxon>Apocrita</taxon>
        <taxon>Aculeata</taxon>
        <taxon>Apoidea</taxon>
        <taxon>Anthophila</taxon>
        <taxon>Apidae</taxon>
        <taxon>Melipona</taxon>
    </lineage>
</organism>
<reference evidence="1" key="1">
    <citation type="submission" date="2021-10" db="EMBL/GenBank/DDBJ databases">
        <title>Melipona bicolor Genome sequencing and assembly.</title>
        <authorList>
            <person name="Araujo N.S."/>
            <person name="Arias M.C."/>
        </authorList>
    </citation>
    <scope>NUCLEOTIDE SEQUENCE</scope>
    <source>
        <strain evidence="1">USP_2M_L1-L4_2017</strain>
        <tissue evidence="1">Whole body</tissue>
    </source>
</reference>
<keyword evidence="2" id="KW-1185">Reference proteome</keyword>
<dbReference type="AlphaFoldDB" id="A0AA40GFX0"/>
<comment type="caution">
    <text evidence="1">The sequence shown here is derived from an EMBL/GenBank/DDBJ whole genome shotgun (WGS) entry which is preliminary data.</text>
</comment>
<protein>
    <submittedName>
        <fullName evidence="1">Uncharacterized protein</fullName>
    </submittedName>
</protein>
<evidence type="ECO:0000313" key="2">
    <source>
        <dbReference type="Proteomes" id="UP001177670"/>
    </source>
</evidence>
<accession>A0AA40GFX0</accession>
<name>A0AA40GFX0_9HYME</name>
<sequence length="54" mass="6333">MKILHYQQPIETNSEEAKNLICPNIGSRAQNRQCCTAKNDHPQSLPLRHRDRFM</sequence>
<proteinExistence type="predicted"/>
<feature type="non-terminal residue" evidence="1">
    <location>
        <position position="54"/>
    </location>
</feature>
<dbReference type="Proteomes" id="UP001177670">
    <property type="component" value="Unassembled WGS sequence"/>
</dbReference>